<keyword evidence="2" id="KW-1185">Reference proteome</keyword>
<comment type="caution">
    <text evidence="1">The sequence shown here is derived from an EMBL/GenBank/DDBJ whole genome shotgun (WGS) entry which is preliminary data.</text>
</comment>
<dbReference type="Proteomes" id="UP000482209">
    <property type="component" value="Unassembled WGS sequence"/>
</dbReference>
<protein>
    <recommendedName>
        <fullName evidence="3">ATP-binding protein</fullName>
    </recommendedName>
</protein>
<reference evidence="1 2" key="1">
    <citation type="submission" date="2019-08" db="EMBL/GenBank/DDBJ databases">
        <title>In-depth cultivation of the pig gut microbiome towards novel bacterial diversity and tailored functional studies.</title>
        <authorList>
            <person name="Wylensek D."/>
            <person name="Hitch T.C.A."/>
            <person name="Clavel T."/>
        </authorList>
    </citation>
    <scope>NUCLEOTIDE SEQUENCE [LARGE SCALE GENOMIC DNA]</scope>
    <source>
        <strain evidence="1 2">WCA-693-APC-MOT-I</strain>
    </source>
</reference>
<gene>
    <name evidence="1" type="ORF">FYJ58_04115</name>
</gene>
<dbReference type="InterPro" id="IPR046239">
    <property type="entry name" value="DUF6272"/>
</dbReference>
<organism evidence="1 2">
    <name type="scientific">Velocimicrobium porci</name>
    <dbReference type="NCBI Taxonomy" id="2606634"/>
    <lineage>
        <taxon>Bacteria</taxon>
        <taxon>Bacillati</taxon>
        <taxon>Bacillota</taxon>
        <taxon>Clostridia</taxon>
        <taxon>Lachnospirales</taxon>
        <taxon>Lachnospiraceae</taxon>
        <taxon>Velocimicrobium</taxon>
    </lineage>
</organism>
<evidence type="ECO:0000313" key="2">
    <source>
        <dbReference type="Proteomes" id="UP000482209"/>
    </source>
</evidence>
<dbReference type="EMBL" id="VUMT01000004">
    <property type="protein sequence ID" value="MSS63063.1"/>
    <property type="molecule type" value="Genomic_DNA"/>
</dbReference>
<evidence type="ECO:0000313" key="1">
    <source>
        <dbReference type="EMBL" id="MSS63063.1"/>
    </source>
</evidence>
<dbReference type="AlphaFoldDB" id="A0A6L5XYP1"/>
<accession>A0A6L5XYP1</accession>
<evidence type="ECO:0008006" key="3">
    <source>
        <dbReference type="Google" id="ProtNLM"/>
    </source>
</evidence>
<proteinExistence type="predicted"/>
<name>A0A6L5XYP1_9FIRM</name>
<dbReference type="Pfam" id="PF19788">
    <property type="entry name" value="DUF6272"/>
    <property type="match status" value="1"/>
</dbReference>
<dbReference type="RefSeq" id="WP_154517639.1">
    <property type="nucleotide sequence ID" value="NZ_VUMT01000004.1"/>
</dbReference>
<sequence length="180" mass="20793">MELLGEEYLAEYEPLYQYSGEIQQSRLEKMVKEMRSILGQNKVEQQIQRRINSVFVELVQNIILHGYAGANVFPEGEISIAKWENQYHIVSGNYIQNTSLTKFLKELDRLNIMEKKMINQLKWSCMQKTGLYLEQNAGIGLLEILSRADSKIQYEWHSFSEQISVIILKVIVGGSNCVSI</sequence>